<dbReference type="EMBL" id="JAKFHA010000042">
    <property type="protein sequence ID" value="MCF2532990.1"/>
    <property type="molecule type" value="Genomic_DNA"/>
</dbReference>
<proteinExistence type="inferred from homology"/>
<comment type="similarity">
    <text evidence="2">Belongs to the MTB12 family.</text>
</comment>
<evidence type="ECO:0000259" key="4">
    <source>
        <dbReference type="Pfam" id="PF26580"/>
    </source>
</evidence>
<keyword evidence="6" id="KW-1185">Reference proteome</keyword>
<dbReference type="AlphaFoldDB" id="A0AA41Q7E6"/>
<accession>A0AA41Q7E6</accession>
<evidence type="ECO:0000256" key="3">
    <source>
        <dbReference type="SAM" id="MobiDB-lite"/>
    </source>
</evidence>
<organism evidence="5 6">
    <name type="scientific">Yinghuangia soli</name>
    <dbReference type="NCBI Taxonomy" id="2908204"/>
    <lineage>
        <taxon>Bacteria</taxon>
        <taxon>Bacillati</taxon>
        <taxon>Actinomycetota</taxon>
        <taxon>Actinomycetes</taxon>
        <taxon>Kitasatosporales</taxon>
        <taxon>Streptomycetaceae</taxon>
        <taxon>Yinghuangia</taxon>
    </lineage>
</organism>
<gene>
    <name evidence="5" type="ORF">LZ495_38060</name>
</gene>
<dbReference type="Proteomes" id="UP001165378">
    <property type="component" value="Unassembled WGS sequence"/>
</dbReference>
<feature type="region of interest" description="Disordered" evidence="3">
    <location>
        <begin position="17"/>
        <end position="68"/>
    </location>
</feature>
<dbReference type="Pfam" id="PF26580">
    <property type="entry name" value="Mtb12_C"/>
    <property type="match status" value="1"/>
</dbReference>
<feature type="domain" description="Low molecular weight antigen MTB12-like C-terminal" evidence="4">
    <location>
        <begin position="75"/>
        <end position="173"/>
    </location>
</feature>
<reference evidence="5" key="1">
    <citation type="submission" date="2022-01" db="EMBL/GenBank/DDBJ databases">
        <title>Genome-Based Taxonomic Classification of the Phylum Actinobacteria.</title>
        <authorList>
            <person name="Gao Y."/>
        </authorList>
    </citation>
    <scope>NUCLEOTIDE SEQUENCE</scope>
    <source>
        <strain evidence="5">KLBMP 8922</strain>
    </source>
</reference>
<evidence type="ECO:0000313" key="6">
    <source>
        <dbReference type="Proteomes" id="UP001165378"/>
    </source>
</evidence>
<dbReference type="RefSeq" id="WP_235057763.1">
    <property type="nucleotide sequence ID" value="NZ_JAKFHA010000042.1"/>
</dbReference>
<dbReference type="InterPro" id="IPR058644">
    <property type="entry name" value="Mtb12-like_C"/>
</dbReference>
<feature type="compositionally biased region" description="Low complexity" evidence="3">
    <location>
        <begin position="27"/>
        <end position="63"/>
    </location>
</feature>
<evidence type="ECO:0000256" key="1">
    <source>
        <dbReference type="ARBA" id="ARBA00022729"/>
    </source>
</evidence>
<sequence length="185" mass="18307">MAWAALPVAGILLLAGCGDDDKDDKGSSSTAPSSAPSSQAPAPSSAAPTSAKPTGASSAPAGAVDQSTWSADQKAAAAAYGSLFDPKTPVADRKALITDSESIAPLIDGLLAHPVMGTASLKVKDVKVTGDKAAVTFDVLISGAPAYENRTGEAVKVDGKWKVSKSVICGFGQGLGVQLPPGCAA</sequence>
<name>A0AA41Q7E6_9ACTN</name>
<evidence type="ECO:0000256" key="2">
    <source>
        <dbReference type="ARBA" id="ARBA00093774"/>
    </source>
</evidence>
<comment type="caution">
    <text evidence="5">The sequence shown here is derived from an EMBL/GenBank/DDBJ whole genome shotgun (WGS) entry which is preliminary data.</text>
</comment>
<protein>
    <submittedName>
        <fullName evidence="5">IseA DL-endopeptidase inhibitor family protein</fullName>
    </submittedName>
</protein>
<evidence type="ECO:0000313" key="5">
    <source>
        <dbReference type="EMBL" id="MCF2532990.1"/>
    </source>
</evidence>
<keyword evidence="1" id="KW-0732">Signal</keyword>